<feature type="region of interest" description="Disordered" evidence="1">
    <location>
        <begin position="30"/>
        <end position="108"/>
    </location>
</feature>
<sequence length="108" mass="10807">MSRPNNAAAIRGLLLVIVAVAVGIYLLRGTDTPTLDSASTPTPTTAESSTGETSDGQEASTGATETTLPGITVATSAPDNPSDTDDSSAGTMVGFEGRPNAEVKIQVA</sequence>
<keyword evidence="2" id="KW-0472">Membrane</keyword>
<protein>
    <submittedName>
        <fullName evidence="3">Uncharacterized protein</fullName>
    </submittedName>
</protein>
<reference evidence="3" key="1">
    <citation type="submission" date="2018-05" db="EMBL/GenBank/DDBJ databases">
        <authorList>
            <person name="Lanie J.A."/>
            <person name="Ng W.-L."/>
            <person name="Kazmierczak K.M."/>
            <person name="Andrzejewski T.M."/>
            <person name="Davidsen T.M."/>
            <person name="Wayne K.J."/>
            <person name="Tettelin H."/>
            <person name="Glass J.I."/>
            <person name="Rusch D."/>
            <person name="Podicherti R."/>
            <person name="Tsui H.-C.T."/>
            <person name="Winkler M.E."/>
        </authorList>
    </citation>
    <scope>NUCLEOTIDE SEQUENCE</scope>
</reference>
<evidence type="ECO:0000256" key="2">
    <source>
        <dbReference type="SAM" id="Phobius"/>
    </source>
</evidence>
<evidence type="ECO:0000256" key="1">
    <source>
        <dbReference type="SAM" id="MobiDB-lite"/>
    </source>
</evidence>
<dbReference type="AlphaFoldDB" id="A0A381N579"/>
<dbReference type="EMBL" id="UINC01000133">
    <property type="protein sequence ID" value="SUZ49762.1"/>
    <property type="molecule type" value="Genomic_DNA"/>
</dbReference>
<keyword evidence="2" id="KW-0812">Transmembrane</keyword>
<gene>
    <name evidence="3" type="ORF">METZ01_LOCUS2616</name>
</gene>
<feature type="compositionally biased region" description="Polar residues" evidence="1">
    <location>
        <begin position="57"/>
        <end position="81"/>
    </location>
</feature>
<feature type="compositionally biased region" description="Low complexity" evidence="1">
    <location>
        <begin position="30"/>
        <end position="56"/>
    </location>
</feature>
<keyword evidence="2" id="KW-1133">Transmembrane helix</keyword>
<name>A0A381N579_9ZZZZ</name>
<feature type="transmembrane region" description="Helical" evidence="2">
    <location>
        <begin position="6"/>
        <end position="27"/>
    </location>
</feature>
<feature type="non-terminal residue" evidence="3">
    <location>
        <position position="108"/>
    </location>
</feature>
<accession>A0A381N579</accession>
<evidence type="ECO:0000313" key="3">
    <source>
        <dbReference type="EMBL" id="SUZ49762.1"/>
    </source>
</evidence>
<organism evidence="3">
    <name type="scientific">marine metagenome</name>
    <dbReference type="NCBI Taxonomy" id="408172"/>
    <lineage>
        <taxon>unclassified sequences</taxon>
        <taxon>metagenomes</taxon>
        <taxon>ecological metagenomes</taxon>
    </lineage>
</organism>
<proteinExistence type="predicted"/>